<name>M7SUQ6_EUTLA</name>
<keyword evidence="3 4" id="KW-0862">Zinc</keyword>
<dbReference type="OMA" id="AIFTCMD"/>
<protein>
    <recommendedName>
        <fullName evidence="5">Carbonic anhydrase</fullName>
        <ecNumber evidence="5">4.2.1.1</ecNumber>
    </recommendedName>
    <alternativeName>
        <fullName evidence="5">Carbonate dehydratase</fullName>
    </alternativeName>
</protein>
<dbReference type="Pfam" id="PF00484">
    <property type="entry name" value="Pro_CA"/>
    <property type="match status" value="1"/>
</dbReference>
<dbReference type="Gene3D" id="3.40.1050.10">
    <property type="entry name" value="Carbonic anhydrase"/>
    <property type="match status" value="2"/>
</dbReference>
<comment type="similarity">
    <text evidence="1 5">Belongs to the beta-class carbonic anhydrase family.</text>
</comment>
<feature type="binding site" evidence="4">
    <location>
        <position position="41"/>
    </location>
    <ligand>
        <name>Zn(2+)</name>
        <dbReference type="ChEBI" id="CHEBI:29105"/>
    </ligand>
</feature>
<evidence type="ECO:0000256" key="3">
    <source>
        <dbReference type="ARBA" id="ARBA00022833"/>
    </source>
</evidence>
<dbReference type="GO" id="GO:0008270">
    <property type="term" value="F:zinc ion binding"/>
    <property type="evidence" value="ECO:0007669"/>
    <property type="project" value="UniProtKB-UniRule"/>
</dbReference>
<dbReference type="AlphaFoldDB" id="M7SUQ6"/>
<dbReference type="STRING" id="1287681.M7SUQ6"/>
<dbReference type="Proteomes" id="UP000012174">
    <property type="component" value="Unassembled WGS sequence"/>
</dbReference>
<dbReference type="OrthoDB" id="10248475at2759"/>
<keyword evidence="2 4" id="KW-0479">Metal-binding</keyword>
<dbReference type="InterPro" id="IPR036874">
    <property type="entry name" value="Carbonic_anhydrase_sf"/>
</dbReference>
<dbReference type="CDD" id="cd03379">
    <property type="entry name" value="beta_CA_cladeD"/>
    <property type="match status" value="1"/>
</dbReference>
<keyword evidence="5" id="KW-0456">Lyase</keyword>
<sequence length="156" mass="16832">MAESEIQKNIREKNAEYASTFTQGDLALPPAKKYLVLTCMDARIDPASALGIALGDAHVVRNAGASARDALRSLVHTGCGMLTFTNDDVRKLVAENLGPSAAAAVGEIQDFLPFGDLEAEVRRDVEFLVASPLIPEYVVLSGWVYEVETGKVRRVV</sequence>
<evidence type="ECO:0000256" key="1">
    <source>
        <dbReference type="ARBA" id="ARBA00006217"/>
    </source>
</evidence>
<dbReference type="KEGG" id="ela:UCREL1_2668"/>
<comment type="function">
    <text evidence="5">Reversible hydration of carbon dioxide.</text>
</comment>
<dbReference type="EMBL" id="KB705889">
    <property type="protein sequence ID" value="EMR70294.1"/>
    <property type="molecule type" value="Genomic_DNA"/>
</dbReference>
<feature type="binding site" evidence="4">
    <location>
        <position position="39"/>
    </location>
    <ligand>
        <name>Zn(2+)</name>
        <dbReference type="ChEBI" id="CHEBI:29105"/>
    </ligand>
</feature>
<organism evidence="6 7">
    <name type="scientific">Eutypa lata (strain UCR-EL1)</name>
    <name type="common">Grapevine dieback disease fungus</name>
    <name type="synonym">Eutypa armeniacae</name>
    <dbReference type="NCBI Taxonomy" id="1287681"/>
    <lineage>
        <taxon>Eukaryota</taxon>
        <taxon>Fungi</taxon>
        <taxon>Dikarya</taxon>
        <taxon>Ascomycota</taxon>
        <taxon>Pezizomycotina</taxon>
        <taxon>Sordariomycetes</taxon>
        <taxon>Xylariomycetidae</taxon>
        <taxon>Xylariales</taxon>
        <taxon>Diatrypaceae</taxon>
        <taxon>Eutypa</taxon>
    </lineage>
</organism>
<evidence type="ECO:0000256" key="2">
    <source>
        <dbReference type="ARBA" id="ARBA00022723"/>
    </source>
</evidence>
<evidence type="ECO:0000256" key="4">
    <source>
        <dbReference type="PIRSR" id="PIRSR601765-1"/>
    </source>
</evidence>
<dbReference type="EC" id="4.2.1.1" evidence="5"/>
<reference evidence="7" key="1">
    <citation type="journal article" date="2013" name="Genome Announc.">
        <title>Draft genome sequence of the grapevine dieback fungus Eutypa lata UCR-EL1.</title>
        <authorList>
            <person name="Blanco-Ulate B."/>
            <person name="Rolshausen P.E."/>
            <person name="Cantu D."/>
        </authorList>
    </citation>
    <scope>NUCLEOTIDE SEQUENCE [LARGE SCALE GENOMIC DNA]</scope>
    <source>
        <strain evidence="7">UCR-EL1</strain>
    </source>
</reference>
<evidence type="ECO:0000256" key="5">
    <source>
        <dbReference type="RuleBase" id="RU003956"/>
    </source>
</evidence>
<comment type="cofactor">
    <cofactor evidence="4">
        <name>Zn(2+)</name>
        <dbReference type="ChEBI" id="CHEBI:29105"/>
    </cofactor>
    <text evidence="4">Binds 1 zinc ion per subunit.</text>
</comment>
<dbReference type="PANTHER" id="PTHR43175:SF3">
    <property type="entry name" value="CARBON DISULFIDE HYDROLASE"/>
    <property type="match status" value="1"/>
</dbReference>
<dbReference type="SMART" id="SM00947">
    <property type="entry name" value="Pro_CA"/>
    <property type="match status" value="1"/>
</dbReference>
<keyword evidence="7" id="KW-1185">Reference proteome</keyword>
<comment type="catalytic activity">
    <reaction evidence="5">
        <text>hydrogencarbonate + H(+) = CO2 + H2O</text>
        <dbReference type="Rhea" id="RHEA:10748"/>
        <dbReference type="ChEBI" id="CHEBI:15377"/>
        <dbReference type="ChEBI" id="CHEBI:15378"/>
        <dbReference type="ChEBI" id="CHEBI:16526"/>
        <dbReference type="ChEBI" id="CHEBI:17544"/>
        <dbReference type="EC" id="4.2.1.1"/>
    </reaction>
</comment>
<evidence type="ECO:0000313" key="7">
    <source>
        <dbReference type="Proteomes" id="UP000012174"/>
    </source>
</evidence>
<dbReference type="SUPFAM" id="SSF53056">
    <property type="entry name" value="beta-carbonic anhydrase, cab"/>
    <property type="match status" value="1"/>
</dbReference>
<dbReference type="HOGENOM" id="CLU_084253_1_1_1"/>
<proteinExistence type="inferred from homology"/>
<dbReference type="InterPro" id="IPR001765">
    <property type="entry name" value="Carbonic_anhydrase"/>
</dbReference>
<feature type="binding site" evidence="4">
    <location>
        <position position="79"/>
    </location>
    <ligand>
        <name>Zn(2+)</name>
        <dbReference type="ChEBI" id="CHEBI:29105"/>
    </ligand>
</feature>
<dbReference type="GO" id="GO:0004089">
    <property type="term" value="F:carbonate dehydratase activity"/>
    <property type="evidence" value="ECO:0007669"/>
    <property type="project" value="UniProtKB-UniRule"/>
</dbReference>
<dbReference type="PANTHER" id="PTHR43175">
    <property type="entry name" value="CARBONIC ANHYDRASE"/>
    <property type="match status" value="1"/>
</dbReference>
<feature type="binding site" evidence="4">
    <location>
        <position position="76"/>
    </location>
    <ligand>
        <name>Zn(2+)</name>
        <dbReference type="ChEBI" id="CHEBI:29105"/>
    </ligand>
</feature>
<evidence type="ECO:0000313" key="6">
    <source>
        <dbReference type="EMBL" id="EMR70294.1"/>
    </source>
</evidence>
<gene>
    <name evidence="6" type="ORF">UCREL1_2668</name>
</gene>
<accession>M7SUQ6</accession>
<dbReference type="eggNOG" id="ENOG502RXIV">
    <property type="taxonomic scope" value="Eukaryota"/>
</dbReference>